<proteinExistence type="inferred from homology"/>
<dbReference type="InterPro" id="IPR051478">
    <property type="entry name" value="Beta-lactamase-like_AB/R"/>
</dbReference>
<dbReference type="Gene3D" id="3.40.710.10">
    <property type="entry name" value="DD-peptidase/beta-lactamase superfamily"/>
    <property type="match status" value="1"/>
</dbReference>
<dbReference type="Proteomes" id="UP000801428">
    <property type="component" value="Unassembled WGS sequence"/>
</dbReference>
<dbReference type="SUPFAM" id="SSF56601">
    <property type="entry name" value="beta-lactamase/transpeptidase-like"/>
    <property type="match status" value="1"/>
</dbReference>
<sequence>MTKAQYELFFEERRALEAEFAREHKLYELELKANLRPSNICSAQETSKEETEFAAELDSLSLAMMASGDGAAQPHLAQARSRLSLPSDASEQLHWTLNSLALDRGACGIEYSTAGSPNRLPSLRQMNEEELWKKPREPQLTLNNDTSLPVCLDVPEALIANPKILDHPAILKALEDVQTLLQKPYEDNTTRDGLSIAVVHASSQTPIYTFNAGNLKSNSTWSCSDNGTENTITSDSIFRIASVTKNIAVASALVLSQSPNSTLTLDSPIRRFLPAFHLPSLDWADGGSEITLGMLASHMSGVTRESFSTDFNQVLGSTGKATADSIGGLWAAQTVQSVIDGVGRTGLMFRPGERPAYSNAGIGILGAAVASYSNELARENLTWSQLAAREILAPLDMSHSFFGPVPDRLVPFVTVPGGENWADLVVGEGYNPAAGMWASANDLAKYIYAVWLHPSPTLITPASRRRALKPVFSFPDGKQQVGPGWEISLHSANTSSNASSEPTTATKTYSIYGKSGSGGGWRSWIDVVPNLGYGLVVLSQTAGLDGYDMVFPTSLYGQIHERLVPAFAEALVKDVQDEFAGTYGNAEDSAIFTDVVPGNGTNLTTTYARLEVQDQVLYMRELVVNGSSALEAIDRLSWVDSSVGSRYFSRPAGVVLEPAGGASEVAEFGDDGAQVFRMTGAGEELCNWYDYDGYKDQNGWPLTKVVLVRKKGGVALHYPPFDIVVTRY</sequence>
<dbReference type="AlphaFoldDB" id="A0A9P4W9G4"/>
<gene>
    <name evidence="3" type="ORF">E8E13_006930</name>
</gene>
<dbReference type="OrthoDB" id="10250282at2759"/>
<comment type="similarity">
    <text evidence="1">Belongs to the beta-lactamase family.</text>
</comment>
<comment type="caution">
    <text evidence="3">The sequence shown here is derived from an EMBL/GenBank/DDBJ whole genome shotgun (WGS) entry which is preliminary data.</text>
</comment>
<dbReference type="PANTHER" id="PTHR22935">
    <property type="entry name" value="PENICILLIN-BINDING PROTEIN"/>
    <property type="match status" value="1"/>
</dbReference>
<dbReference type="Pfam" id="PF00144">
    <property type="entry name" value="Beta-lactamase"/>
    <property type="match status" value="1"/>
</dbReference>
<evidence type="ECO:0000313" key="3">
    <source>
        <dbReference type="EMBL" id="KAF2997992.1"/>
    </source>
</evidence>
<dbReference type="InterPro" id="IPR012338">
    <property type="entry name" value="Beta-lactam/transpept-like"/>
</dbReference>
<reference evidence="3" key="1">
    <citation type="submission" date="2019-04" db="EMBL/GenBank/DDBJ databases">
        <title>Sequencing of skin fungus with MAO and IRED activity.</title>
        <authorList>
            <person name="Marsaioli A.J."/>
            <person name="Bonatto J.M.C."/>
            <person name="Reis Junior O."/>
        </authorList>
    </citation>
    <scope>NUCLEOTIDE SEQUENCE</scope>
    <source>
        <strain evidence="3">30M1</strain>
    </source>
</reference>
<dbReference type="PANTHER" id="PTHR22935:SF95">
    <property type="entry name" value="BETA-LACTAMASE-LIKE 1-RELATED"/>
    <property type="match status" value="1"/>
</dbReference>
<name>A0A9P4W9G4_CURKU</name>
<feature type="domain" description="Beta-lactamase-related" evidence="2">
    <location>
        <begin position="221"/>
        <end position="544"/>
    </location>
</feature>
<evidence type="ECO:0000313" key="4">
    <source>
        <dbReference type="Proteomes" id="UP000801428"/>
    </source>
</evidence>
<evidence type="ECO:0000256" key="1">
    <source>
        <dbReference type="ARBA" id="ARBA00038473"/>
    </source>
</evidence>
<protein>
    <recommendedName>
        <fullName evidence="2">Beta-lactamase-related domain-containing protein</fullName>
    </recommendedName>
</protein>
<dbReference type="InterPro" id="IPR001466">
    <property type="entry name" value="Beta-lactam-related"/>
</dbReference>
<dbReference type="EMBL" id="SWKU01000021">
    <property type="protein sequence ID" value="KAF2997992.1"/>
    <property type="molecule type" value="Genomic_DNA"/>
</dbReference>
<keyword evidence="4" id="KW-1185">Reference proteome</keyword>
<accession>A0A9P4W9G4</accession>
<organism evidence="3 4">
    <name type="scientific">Curvularia kusanoi</name>
    <name type="common">Cochliobolus kusanoi</name>
    <dbReference type="NCBI Taxonomy" id="90978"/>
    <lineage>
        <taxon>Eukaryota</taxon>
        <taxon>Fungi</taxon>
        <taxon>Dikarya</taxon>
        <taxon>Ascomycota</taxon>
        <taxon>Pezizomycotina</taxon>
        <taxon>Dothideomycetes</taxon>
        <taxon>Pleosporomycetidae</taxon>
        <taxon>Pleosporales</taxon>
        <taxon>Pleosporineae</taxon>
        <taxon>Pleosporaceae</taxon>
        <taxon>Curvularia</taxon>
    </lineage>
</organism>
<evidence type="ECO:0000259" key="2">
    <source>
        <dbReference type="Pfam" id="PF00144"/>
    </source>
</evidence>